<dbReference type="InterPro" id="IPR003594">
    <property type="entry name" value="HATPase_dom"/>
</dbReference>
<comment type="caution">
    <text evidence="3">The sequence shown here is derived from an EMBL/GenBank/DDBJ whole genome shotgun (WGS) entry which is preliminary data.</text>
</comment>
<keyword evidence="4" id="KW-1185">Reference proteome</keyword>
<protein>
    <submittedName>
        <fullName evidence="3">ATP-binding protein</fullName>
    </submittedName>
</protein>
<keyword evidence="1" id="KW-0808">Transferase</keyword>
<evidence type="ECO:0000259" key="2">
    <source>
        <dbReference type="Pfam" id="PF13581"/>
    </source>
</evidence>
<dbReference type="RefSeq" id="WP_259628423.1">
    <property type="nucleotide sequence ID" value="NZ_JANYMP010000027.1"/>
</dbReference>
<dbReference type="CDD" id="cd16936">
    <property type="entry name" value="HATPase_RsbW-like"/>
    <property type="match status" value="1"/>
</dbReference>
<evidence type="ECO:0000313" key="3">
    <source>
        <dbReference type="EMBL" id="MCS7482958.1"/>
    </source>
</evidence>
<keyword evidence="3" id="KW-0547">Nucleotide-binding</keyword>
<organism evidence="3 4">
    <name type="scientific">Umezawaea endophytica</name>
    <dbReference type="NCBI Taxonomy" id="1654476"/>
    <lineage>
        <taxon>Bacteria</taxon>
        <taxon>Bacillati</taxon>
        <taxon>Actinomycetota</taxon>
        <taxon>Actinomycetes</taxon>
        <taxon>Pseudonocardiales</taxon>
        <taxon>Pseudonocardiaceae</taxon>
        <taxon>Umezawaea</taxon>
    </lineage>
</organism>
<dbReference type="AlphaFoldDB" id="A0A9X2VUB4"/>
<dbReference type="PANTHER" id="PTHR35526">
    <property type="entry name" value="ANTI-SIGMA-F FACTOR RSBW-RELATED"/>
    <property type="match status" value="1"/>
</dbReference>
<dbReference type="InterPro" id="IPR050267">
    <property type="entry name" value="Anti-sigma-factor_SerPK"/>
</dbReference>
<reference evidence="3" key="1">
    <citation type="submission" date="2022-08" db="EMBL/GenBank/DDBJ databases">
        <authorList>
            <person name="Tistechok S."/>
            <person name="Samborskyy M."/>
            <person name="Roman I."/>
        </authorList>
    </citation>
    <scope>NUCLEOTIDE SEQUENCE</scope>
    <source>
        <strain evidence="3">DSM 103496</strain>
    </source>
</reference>
<accession>A0A9X2VUB4</accession>
<dbReference type="Proteomes" id="UP001141259">
    <property type="component" value="Unassembled WGS sequence"/>
</dbReference>
<evidence type="ECO:0000313" key="4">
    <source>
        <dbReference type="Proteomes" id="UP001141259"/>
    </source>
</evidence>
<dbReference type="Pfam" id="PF13581">
    <property type="entry name" value="HATPase_c_2"/>
    <property type="match status" value="1"/>
</dbReference>
<keyword evidence="1" id="KW-0418">Kinase</keyword>
<gene>
    <name evidence="3" type="ORF">NZH93_39435</name>
</gene>
<evidence type="ECO:0000256" key="1">
    <source>
        <dbReference type="ARBA" id="ARBA00022527"/>
    </source>
</evidence>
<name>A0A9X2VUB4_9PSEU</name>
<dbReference type="GO" id="GO:0004674">
    <property type="term" value="F:protein serine/threonine kinase activity"/>
    <property type="evidence" value="ECO:0007669"/>
    <property type="project" value="UniProtKB-KW"/>
</dbReference>
<dbReference type="GO" id="GO:0005524">
    <property type="term" value="F:ATP binding"/>
    <property type="evidence" value="ECO:0007669"/>
    <property type="project" value="UniProtKB-KW"/>
</dbReference>
<dbReference type="PANTHER" id="PTHR35526:SF3">
    <property type="entry name" value="ANTI-SIGMA-F FACTOR RSBW"/>
    <property type="match status" value="1"/>
</dbReference>
<keyword evidence="3" id="KW-0067">ATP-binding</keyword>
<dbReference type="SUPFAM" id="SSF55874">
    <property type="entry name" value="ATPase domain of HSP90 chaperone/DNA topoisomerase II/histidine kinase"/>
    <property type="match status" value="1"/>
</dbReference>
<dbReference type="EMBL" id="JANYMP010000027">
    <property type="protein sequence ID" value="MCS7482958.1"/>
    <property type="molecule type" value="Genomic_DNA"/>
</dbReference>
<keyword evidence="1" id="KW-0723">Serine/threonine-protein kinase</keyword>
<dbReference type="Gene3D" id="3.30.565.10">
    <property type="entry name" value="Histidine kinase-like ATPase, C-terminal domain"/>
    <property type="match status" value="1"/>
</dbReference>
<sequence length="146" mass="15986">MECVVDSDAAQTGQICSALDLDSRSTQLGEVRHWVDEVLADLGEDDREDCVLVVNELVSNAFDHAGGPRHVRLRCSPEPRVVRVEVDDSTPGDLVLGQSRQSGSRGRGLTIVEHLSERWGVDARTKGKTVWAEISCSSAVNFREGR</sequence>
<feature type="domain" description="Histidine kinase/HSP90-like ATPase" evidence="2">
    <location>
        <begin position="23"/>
        <end position="132"/>
    </location>
</feature>
<dbReference type="InterPro" id="IPR036890">
    <property type="entry name" value="HATPase_C_sf"/>
</dbReference>
<proteinExistence type="predicted"/>